<evidence type="ECO:0000313" key="3">
    <source>
        <dbReference type="Proteomes" id="UP001215598"/>
    </source>
</evidence>
<proteinExistence type="predicted"/>
<organism evidence="2 3">
    <name type="scientific">Mycena metata</name>
    <dbReference type="NCBI Taxonomy" id="1033252"/>
    <lineage>
        <taxon>Eukaryota</taxon>
        <taxon>Fungi</taxon>
        <taxon>Dikarya</taxon>
        <taxon>Basidiomycota</taxon>
        <taxon>Agaricomycotina</taxon>
        <taxon>Agaricomycetes</taxon>
        <taxon>Agaricomycetidae</taxon>
        <taxon>Agaricales</taxon>
        <taxon>Marasmiineae</taxon>
        <taxon>Mycenaceae</taxon>
        <taxon>Mycena</taxon>
    </lineage>
</organism>
<dbReference type="InterPro" id="IPR011009">
    <property type="entry name" value="Kinase-like_dom_sf"/>
</dbReference>
<evidence type="ECO:0000259" key="1">
    <source>
        <dbReference type="PROSITE" id="PS50011"/>
    </source>
</evidence>
<comment type="caution">
    <text evidence="2">The sequence shown here is derived from an EMBL/GenBank/DDBJ whole genome shotgun (WGS) entry which is preliminary data.</text>
</comment>
<dbReference type="Gene3D" id="3.30.200.20">
    <property type="entry name" value="Phosphorylase Kinase, domain 1"/>
    <property type="match status" value="1"/>
</dbReference>
<dbReference type="SUPFAM" id="SSF56112">
    <property type="entry name" value="Protein kinase-like (PK-like)"/>
    <property type="match status" value="1"/>
</dbReference>
<keyword evidence="3" id="KW-1185">Reference proteome</keyword>
<feature type="domain" description="Protein kinase" evidence="1">
    <location>
        <begin position="2"/>
        <end position="265"/>
    </location>
</feature>
<dbReference type="PROSITE" id="PS50011">
    <property type="entry name" value="PROTEIN_KINASE_DOM"/>
    <property type="match status" value="1"/>
</dbReference>
<sequence>KYRTGKTLSSGAHAIVKEAIHTTTRKCYACKIVAKDDLQGSAHLVGNEISILRRVHSENINIVRLHDYFETAHNIYLCLDLCTGGTLWDRITTQGVYNETKATSLVRTLFVAVKHIHEAGVLHRNLRPENLFFRTPDADAPIMIFDFQRSRMVENTPNPEADVISDLRSTPQYMAPEILLEKFHDKPVDVWALGLIAFFVTTGSTPFDRDEPEQVTEAVVTGNIPKEKWDTVSINAREFISLCLSMEPAQRPTVEDALAHNVRFFLNCPECC</sequence>
<keyword evidence="2" id="KW-0808">Transferase</keyword>
<dbReference type="EMBL" id="JARKIB010000137">
    <property type="protein sequence ID" value="KAJ7733618.1"/>
    <property type="molecule type" value="Genomic_DNA"/>
</dbReference>
<evidence type="ECO:0000313" key="2">
    <source>
        <dbReference type="EMBL" id="KAJ7733618.1"/>
    </source>
</evidence>
<dbReference type="GO" id="GO:0005524">
    <property type="term" value="F:ATP binding"/>
    <property type="evidence" value="ECO:0007669"/>
    <property type="project" value="InterPro"/>
</dbReference>
<dbReference type="GO" id="GO:0004672">
    <property type="term" value="F:protein kinase activity"/>
    <property type="evidence" value="ECO:0007669"/>
    <property type="project" value="InterPro"/>
</dbReference>
<dbReference type="Gene3D" id="1.10.510.10">
    <property type="entry name" value="Transferase(Phosphotransferase) domain 1"/>
    <property type="match status" value="1"/>
</dbReference>
<accession>A0AAD7I3Z7</accession>
<dbReference type="InterPro" id="IPR000719">
    <property type="entry name" value="Prot_kinase_dom"/>
</dbReference>
<gene>
    <name evidence="2" type="ORF">B0H16DRAFT_1328110</name>
</gene>
<dbReference type="Pfam" id="PF00069">
    <property type="entry name" value="Pkinase"/>
    <property type="match status" value="1"/>
</dbReference>
<dbReference type="Proteomes" id="UP001215598">
    <property type="component" value="Unassembled WGS sequence"/>
</dbReference>
<protein>
    <submittedName>
        <fullName evidence="2">Kinase-like domain-containing protein</fullName>
    </submittedName>
</protein>
<keyword evidence="2" id="KW-0418">Kinase</keyword>
<reference evidence="2" key="1">
    <citation type="submission" date="2023-03" db="EMBL/GenBank/DDBJ databases">
        <title>Massive genome expansion in bonnet fungi (Mycena s.s.) driven by repeated elements and novel gene families across ecological guilds.</title>
        <authorList>
            <consortium name="Lawrence Berkeley National Laboratory"/>
            <person name="Harder C.B."/>
            <person name="Miyauchi S."/>
            <person name="Viragh M."/>
            <person name="Kuo A."/>
            <person name="Thoen E."/>
            <person name="Andreopoulos B."/>
            <person name="Lu D."/>
            <person name="Skrede I."/>
            <person name="Drula E."/>
            <person name="Henrissat B."/>
            <person name="Morin E."/>
            <person name="Kohler A."/>
            <person name="Barry K."/>
            <person name="LaButti K."/>
            <person name="Morin E."/>
            <person name="Salamov A."/>
            <person name="Lipzen A."/>
            <person name="Mereny Z."/>
            <person name="Hegedus B."/>
            <person name="Baldrian P."/>
            <person name="Stursova M."/>
            <person name="Weitz H."/>
            <person name="Taylor A."/>
            <person name="Grigoriev I.V."/>
            <person name="Nagy L.G."/>
            <person name="Martin F."/>
            <person name="Kauserud H."/>
        </authorList>
    </citation>
    <scope>NUCLEOTIDE SEQUENCE</scope>
    <source>
        <strain evidence="2">CBHHK182m</strain>
    </source>
</reference>
<dbReference type="AlphaFoldDB" id="A0AAD7I3Z7"/>
<dbReference type="PANTHER" id="PTHR24347">
    <property type="entry name" value="SERINE/THREONINE-PROTEIN KINASE"/>
    <property type="match status" value="1"/>
</dbReference>
<name>A0AAD7I3Z7_9AGAR</name>
<feature type="non-terminal residue" evidence="2">
    <location>
        <position position="1"/>
    </location>
</feature>